<dbReference type="InterPro" id="IPR019074">
    <property type="entry name" value="YabQ"/>
</dbReference>
<proteinExistence type="predicted"/>
<evidence type="ECO:0000313" key="2">
    <source>
        <dbReference type="EMBL" id="MCC2243290.1"/>
    </source>
</evidence>
<sequence length="158" mass="18217">MIEISPEISGEALRFLRFMLVGFLLILAFDLLRILRRLIPHRTGMVAVEDMLYCIGSAIFIFIMLCRENDGAIRGFCMLGMSVGMLLCNYAISPWLVKGIVKVFKKLFQVVGKPLRAVFRMVAVPLRFLKGKIRRLLRKLQKTLKKIRKTIRMVLCKL</sequence>
<keyword evidence="1" id="KW-0472">Membrane</keyword>
<dbReference type="NCBIfam" id="TIGR02893">
    <property type="entry name" value="spore_yabQ"/>
    <property type="match status" value="1"/>
</dbReference>
<feature type="transmembrane region" description="Helical" evidence="1">
    <location>
        <begin position="15"/>
        <end position="35"/>
    </location>
</feature>
<organism evidence="2 3">
    <name type="scientific">Roseburia amylophila</name>
    <dbReference type="NCBI Taxonomy" id="2981794"/>
    <lineage>
        <taxon>Bacteria</taxon>
        <taxon>Bacillati</taxon>
        <taxon>Bacillota</taxon>
        <taxon>Clostridia</taxon>
        <taxon>Lachnospirales</taxon>
        <taxon>Lachnospiraceae</taxon>
        <taxon>Roseburia</taxon>
    </lineage>
</organism>
<dbReference type="EMBL" id="JAJEQW010000018">
    <property type="protein sequence ID" value="MCC2243290.1"/>
    <property type="molecule type" value="Genomic_DNA"/>
</dbReference>
<gene>
    <name evidence="2" type="ORF">LKD47_13485</name>
</gene>
<reference evidence="2" key="1">
    <citation type="submission" date="2021-10" db="EMBL/GenBank/DDBJ databases">
        <title>Anaerobic single-cell dispensing facilitates the cultivation of human gut bacteria.</title>
        <authorList>
            <person name="Afrizal A."/>
        </authorList>
    </citation>
    <scope>NUCLEOTIDE SEQUENCE</scope>
    <source>
        <strain evidence="2">CLA-AA-H204</strain>
    </source>
</reference>
<dbReference type="Proteomes" id="UP001198893">
    <property type="component" value="Unassembled WGS sequence"/>
</dbReference>
<evidence type="ECO:0000256" key="1">
    <source>
        <dbReference type="SAM" id="Phobius"/>
    </source>
</evidence>
<dbReference type="AlphaFoldDB" id="A0AAW4WES6"/>
<name>A0AAW4WES6_9FIRM</name>
<accession>A0AAW4WES6</accession>
<feature type="transmembrane region" description="Helical" evidence="1">
    <location>
        <begin position="71"/>
        <end position="92"/>
    </location>
</feature>
<protein>
    <submittedName>
        <fullName evidence="2">Spore cortex biosynthesis protein YabQ</fullName>
    </submittedName>
</protein>
<feature type="transmembrane region" description="Helical" evidence="1">
    <location>
        <begin position="47"/>
        <end position="65"/>
    </location>
</feature>
<keyword evidence="1" id="KW-0812">Transmembrane</keyword>
<dbReference type="Pfam" id="PF09578">
    <property type="entry name" value="Spore_YabQ"/>
    <property type="match status" value="1"/>
</dbReference>
<dbReference type="RefSeq" id="WP_117697715.1">
    <property type="nucleotide sequence ID" value="NZ_JAJEQW010000018.1"/>
</dbReference>
<keyword evidence="1" id="KW-1133">Transmembrane helix</keyword>
<evidence type="ECO:0000313" key="3">
    <source>
        <dbReference type="Proteomes" id="UP001198893"/>
    </source>
</evidence>
<comment type="caution">
    <text evidence="2">The sequence shown here is derived from an EMBL/GenBank/DDBJ whole genome shotgun (WGS) entry which is preliminary data.</text>
</comment>